<keyword evidence="4" id="KW-1185">Reference proteome</keyword>
<evidence type="ECO:0000313" key="4">
    <source>
        <dbReference type="Proteomes" id="UP001233999"/>
    </source>
</evidence>
<dbReference type="InterPro" id="IPR036465">
    <property type="entry name" value="vWFA_dom_sf"/>
</dbReference>
<feature type="non-terminal residue" evidence="3">
    <location>
        <position position="1"/>
    </location>
</feature>
<feature type="domain" description="VWFD" evidence="2">
    <location>
        <begin position="1927"/>
        <end position="2096"/>
    </location>
</feature>
<keyword evidence="1" id="KW-0175">Coiled coil</keyword>
<evidence type="ECO:0000256" key="1">
    <source>
        <dbReference type="SAM" id="Coils"/>
    </source>
</evidence>
<dbReference type="PANTHER" id="PTHR37860">
    <property type="entry name" value="AGAP008810-PA"/>
    <property type="match status" value="1"/>
</dbReference>
<evidence type="ECO:0000313" key="3">
    <source>
        <dbReference type="EMBL" id="KAJ9583534.1"/>
    </source>
</evidence>
<comment type="caution">
    <text evidence="3">The sequence shown here is derived from an EMBL/GenBank/DDBJ whole genome shotgun (WGS) entry which is preliminary data.</text>
</comment>
<dbReference type="GO" id="GO:0032991">
    <property type="term" value="C:protein-containing complex"/>
    <property type="evidence" value="ECO:0007669"/>
    <property type="project" value="UniProtKB-ARBA"/>
</dbReference>
<dbReference type="PROSITE" id="PS51233">
    <property type="entry name" value="VWFD"/>
    <property type="match status" value="1"/>
</dbReference>
<sequence length="2504" mass="287343">QLKITRNTPFEFIKDIVINADLNNTIVKLGSFIDYKPKGFTYNLKLSSQFKIFEELFMSIDYYPQNTLITFWSSDSSLDMRSGFFINLTIHMNTPIKHYSSISFNSDSLKVNIKTPINGFEIIEAEYLLDYENEKPAKLTIAMVRGTEITRIEGYFTYIITDIKCELDFTSEFNNQKILVKAGYDMTPMKKIHFNIQIGSSSLQGNWNDKQFLLNEEHHYELGYLSGSFSLITPYVTIDDTKYNIVYDYALTDIKVENLDKSIYFQYSHQFEQYIYSIQSILRIPAIQALFASKWNAIQRGDGNSTNVQVSISKVLSGEMTHSLLIGMPSGNKVSSSLNLQFSNPSNINAKFVISNKDTDLIIEGTMNLKDLIMELSINLPNLINLKLENSITYKTWKDVKINSNIEYGDMKFSTEGSYILTNNQFDSQLKIKTPDRENNITLGGSYTFTDNNGKEIKLYFNEDQLVVSYVINAVSFFGNVKFNSEILGINKCNKTESTFHMKGSKTSHRIKASYHMDNSKFKIKTDISSKLFGKQEIVMLMNNNWKMMQFDIVNIFSVEIDHILSWNIMDDDKFEGVLTLVSPYLSNKKVSVLITFKTDTLLNIMDTLSSARFKHRLTTQLNTQLEIVSHYLPKKNIQLIINVNNSGILLYAGHGDTTTGHYTVLEGNFNNYEGEIEFGYNIPIIPLVQFINFKGNYKLNPIEEVFNFGFTSQFSSQTVLNAKLSTVFALSKLGLIISTECKPPSTKHEIYKAELRIPFAISNNMRPHLTINIGNNHKYAMHATYVNLKGIQEVGFGIQYRLRKLGASLKIENISANGIQADFDIPIGDNIGHFGIDFKTHQILNTMNAGNAVSGNHTQIEKLLNNEEILQCTMVLQLTTPFRDYEQNGLQIYISLSSSNGIILTSLNYPSSSKPFVMELNYELRSYNDATLITQLQIPFIPALEDVAIVISNKIDEENGQFRSILGGHWNKEKILIHLEGNLTEEIVLKGSVVCHLFEKTYSINADFAFENGELYIEVDLMESININVTHNYKDLFGLHIYSSKMTKFGMKVRNPWKSVNFMFNYDINKDIMIQAELSWDMVQLNRSQLGVIFDIAYGPHNRKDTSLILKLPTRILVFNLTQQQSPVNIEYAGSCSWEKDQIFGFKVAGDINATSELLSLNMIGRIDLSRRSFEVQSHAIAELEAKSVKFAEVGAEFLWDAVNNRNKKIGIELKRYMSILEIVLKHVALENDLKIRIEKNGKLLYNELPFKIKIEIEYSVLEDDLIIIEAFVQPPPNTPLLLDMGFSVCHLASYLDFSIRSEISHTTSDNHGRIFAEYLNSQTGQKQKLELMGKISLLRPEIKISVRTAENMLEAHSLIQTDSNDHSGVLIEILMNQKEPLSLEATLTMQQPKVEVEARYGNSHSYKAYAAIPHSREVSFGIKHLLYENEYDDVAVILQLNTSELLWSRIRWQPKALTELKNSFFQEYADIFHVIQSVGSGYFEVWLKDVTYKYNNLNTALVKNFDKIILTSMTEVNNVYTDFIHMGEDVTAMYKRNDFYLQDIQPYASKLGSYIKNKVSGTWKLLLNGMEALYSSLKDVIMMITNTLQIDLTRVTAILNEIKVRMGKMITNIVKLIKEMKQLHASAKVYLKAKIEATRLQLAQAEEDMKQMVKYVKHLIDELLTSYVTFLEPYLTYFENTMQLLSRRVIDFEDKISEYVLDMVDNILGAEEVQEIVEMYNKYSTWLEELHLQEYIDKIYKLQKSIVKLIMNDIRRVCADYIDYVDYVVNELNNIYKNINTMPIITYTKQAITIIYEKGKWIWKHYELSDYMKDQIHNWIDNLDKILLQLLNAIDMDASSPTKSLTPNITLRPDIGYIEYSQKLPIDWNGFNELPKFEQLQLYEQAKDHANEIANLEKYRYFIMDTIQDITSNMSITSLLPPFSAYGMVIGKRHYITFDKRFYNFMGECSYLLASDFLNNKFSAFVTYKLENKEIMKTIGIITDQHRIEIRANKNVTVDGQNVELPMQVNEQTWIKRTGDRVTIHSDLGIELECNLFYDFCSILLSGWYFGKTGGLLGTFDYEPKNDIQFPNGTTANTIEAFANSWHIGSERCRSLNYATESHREVNKIPDSTHDNQCAAYFDQMSPLRPCFSRIEVQPYLQMCLSESSQNEDGICLSIAAYVSQCRRAGVDVVMPHKCVRCQSSEGHAMNASELKVYDGVESKLADIVFVIEQASCMKNINLIEVLSKLDSAMSSHGYDTQFSVVSFNSKQFTEPYSRTSNGKLWSSKKGTEKVLRSLQSAISNDYDSESQYAFSALWHASRLPFRETASKTILLIQCTSCKETEDDYSDMITMLLENDITLHILQPNALKLRFSHGKNSKIYGVDLNGAFSGRNLKSLVPSLPLLRQVELPKDLCTPLAFETNGTLFNMDRLLQNDLNKVNMKKFLDIWARRITLTAKPSQCQKCQCMANDDGVGQIMCSKCLSPSIEQYLKEWESLKLDLNSQKEHEDYYKWLLEEKYL</sequence>
<gene>
    <name evidence="3" type="ORF">L9F63_022119</name>
</gene>
<name>A0AAD7ZMK3_DIPPU</name>
<dbReference type="InterPro" id="IPR001846">
    <property type="entry name" value="VWF_type-D"/>
</dbReference>
<dbReference type="SMART" id="SM00216">
    <property type="entry name" value="VWD"/>
    <property type="match status" value="1"/>
</dbReference>
<dbReference type="SMART" id="SM00832">
    <property type="entry name" value="C8"/>
    <property type="match status" value="1"/>
</dbReference>
<evidence type="ECO:0000259" key="2">
    <source>
        <dbReference type="PROSITE" id="PS51233"/>
    </source>
</evidence>
<reference evidence="3" key="2">
    <citation type="submission" date="2023-05" db="EMBL/GenBank/DDBJ databases">
        <authorList>
            <person name="Fouks B."/>
        </authorList>
    </citation>
    <scope>NUCLEOTIDE SEQUENCE</scope>
    <source>
        <strain evidence="3">Stay&amp;Tobe</strain>
        <tissue evidence="3">Testes</tissue>
    </source>
</reference>
<protein>
    <recommendedName>
        <fullName evidence="2">VWFD domain-containing protein</fullName>
    </recommendedName>
</protein>
<proteinExistence type="predicted"/>
<dbReference type="EMBL" id="JASPKZ010007571">
    <property type="protein sequence ID" value="KAJ9583534.1"/>
    <property type="molecule type" value="Genomic_DNA"/>
</dbReference>
<dbReference type="InterPro" id="IPR014853">
    <property type="entry name" value="VWF/SSPO/ZAN-like_Cys-rich_dom"/>
</dbReference>
<reference evidence="3" key="1">
    <citation type="journal article" date="2023" name="IScience">
        <title>Live-bearing cockroach genome reveals convergent evolutionary mechanisms linked to viviparity in insects and beyond.</title>
        <authorList>
            <person name="Fouks B."/>
            <person name="Harrison M.C."/>
            <person name="Mikhailova A.A."/>
            <person name="Marchal E."/>
            <person name="English S."/>
            <person name="Carruthers M."/>
            <person name="Jennings E.C."/>
            <person name="Chiamaka E.L."/>
            <person name="Frigard R.A."/>
            <person name="Pippel M."/>
            <person name="Attardo G.M."/>
            <person name="Benoit J.B."/>
            <person name="Bornberg-Bauer E."/>
            <person name="Tobe S.S."/>
        </authorList>
    </citation>
    <scope>NUCLEOTIDE SEQUENCE</scope>
    <source>
        <strain evidence="3">Stay&amp;Tobe</strain>
    </source>
</reference>
<dbReference type="PANTHER" id="PTHR37860:SF1">
    <property type="match status" value="1"/>
</dbReference>
<dbReference type="Proteomes" id="UP001233999">
    <property type="component" value="Unassembled WGS sequence"/>
</dbReference>
<feature type="coiled-coil region" evidence="1">
    <location>
        <begin position="1630"/>
        <end position="1664"/>
    </location>
</feature>
<dbReference type="SUPFAM" id="SSF53300">
    <property type="entry name" value="vWA-like"/>
    <property type="match status" value="1"/>
</dbReference>
<feature type="non-terminal residue" evidence="3">
    <location>
        <position position="2504"/>
    </location>
</feature>
<organism evidence="3 4">
    <name type="scientific">Diploptera punctata</name>
    <name type="common">Pacific beetle cockroach</name>
    <dbReference type="NCBI Taxonomy" id="6984"/>
    <lineage>
        <taxon>Eukaryota</taxon>
        <taxon>Metazoa</taxon>
        <taxon>Ecdysozoa</taxon>
        <taxon>Arthropoda</taxon>
        <taxon>Hexapoda</taxon>
        <taxon>Insecta</taxon>
        <taxon>Pterygota</taxon>
        <taxon>Neoptera</taxon>
        <taxon>Polyneoptera</taxon>
        <taxon>Dictyoptera</taxon>
        <taxon>Blattodea</taxon>
        <taxon>Blaberoidea</taxon>
        <taxon>Blaberidae</taxon>
        <taxon>Diplopterinae</taxon>
        <taxon>Diploptera</taxon>
    </lineage>
</organism>
<accession>A0AAD7ZMK3</accession>
<dbReference type="Pfam" id="PF00094">
    <property type="entry name" value="VWD"/>
    <property type="match status" value="1"/>
</dbReference>
<dbReference type="Pfam" id="PF08742">
    <property type="entry name" value="C8"/>
    <property type="match status" value="1"/>
</dbReference>